<protein>
    <recommendedName>
        <fullName evidence="2">Transcriptional regulator SutA RNAP-binding domain-containing protein</fullName>
    </recommendedName>
</protein>
<feature type="compositionally biased region" description="Acidic residues" evidence="1">
    <location>
        <begin position="1"/>
        <end position="28"/>
    </location>
</feature>
<comment type="caution">
    <text evidence="3">The sequence shown here is derived from an EMBL/GenBank/DDBJ whole genome shotgun (WGS) entry which is preliminary data.</text>
</comment>
<feature type="region of interest" description="Disordered" evidence="1">
    <location>
        <begin position="1"/>
        <end position="38"/>
    </location>
</feature>
<dbReference type="Pfam" id="PF20661">
    <property type="entry name" value="SutA-RBD"/>
    <property type="match status" value="1"/>
</dbReference>
<dbReference type="RefSeq" id="WP_302713739.1">
    <property type="nucleotide sequence ID" value="NZ_JAULRT010000060.1"/>
</dbReference>
<evidence type="ECO:0000256" key="1">
    <source>
        <dbReference type="SAM" id="MobiDB-lite"/>
    </source>
</evidence>
<evidence type="ECO:0000313" key="3">
    <source>
        <dbReference type="EMBL" id="MDO3383051.1"/>
    </source>
</evidence>
<dbReference type="Proteomes" id="UP001168380">
    <property type="component" value="Unassembled WGS sequence"/>
</dbReference>
<accession>A0ABT8TK78</accession>
<evidence type="ECO:0000313" key="4">
    <source>
        <dbReference type="Proteomes" id="UP001168380"/>
    </source>
</evidence>
<reference evidence="3" key="1">
    <citation type="submission" date="2023-07" db="EMBL/GenBank/DDBJ databases">
        <title>Gilvimarinus algae sp. nov., isolated from the surface of Kelp.</title>
        <authorList>
            <person name="Sun Y.Y."/>
            <person name="Gong Y."/>
            <person name="Du Z.J."/>
        </authorList>
    </citation>
    <scope>NUCLEOTIDE SEQUENCE</scope>
    <source>
        <strain evidence="3">SDUM040014</strain>
    </source>
</reference>
<evidence type="ECO:0000259" key="2">
    <source>
        <dbReference type="Pfam" id="PF20661"/>
    </source>
</evidence>
<feature type="domain" description="Transcriptional regulator SutA RNAP-binding" evidence="2">
    <location>
        <begin position="43"/>
        <end position="71"/>
    </location>
</feature>
<sequence length="90" mass="10010">MASQYELDEDRDLDQDDDIEVSDEEVSAADDSKAQPLEDFSIASREKLRTELSQQIEAYLARGGKINEVPNRAASDRPSKPASEYTGSLM</sequence>
<name>A0ABT8TK78_9GAMM</name>
<proteinExistence type="predicted"/>
<keyword evidence="4" id="KW-1185">Reference proteome</keyword>
<feature type="region of interest" description="Disordered" evidence="1">
    <location>
        <begin position="69"/>
        <end position="90"/>
    </location>
</feature>
<dbReference type="InterPro" id="IPR049191">
    <property type="entry name" value="SutA_RBD"/>
</dbReference>
<gene>
    <name evidence="3" type="ORF">QWI16_12805</name>
</gene>
<dbReference type="EMBL" id="JAULRT010000060">
    <property type="protein sequence ID" value="MDO3383051.1"/>
    <property type="molecule type" value="Genomic_DNA"/>
</dbReference>
<organism evidence="3 4">
    <name type="scientific">Gilvimarinus algae</name>
    <dbReference type="NCBI Taxonomy" id="3058037"/>
    <lineage>
        <taxon>Bacteria</taxon>
        <taxon>Pseudomonadati</taxon>
        <taxon>Pseudomonadota</taxon>
        <taxon>Gammaproteobacteria</taxon>
        <taxon>Cellvibrionales</taxon>
        <taxon>Cellvibrionaceae</taxon>
        <taxon>Gilvimarinus</taxon>
    </lineage>
</organism>